<dbReference type="Pfam" id="PF00248">
    <property type="entry name" value="Aldo_ket_red"/>
    <property type="match status" value="1"/>
</dbReference>
<dbReference type="GO" id="GO:0005829">
    <property type="term" value="C:cytosol"/>
    <property type="evidence" value="ECO:0007669"/>
    <property type="project" value="TreeGrafter"/>
</dbReference>
<keyword evidence="4" id="KW-1185">Reference proteome</keyword>
<proteinExistence type="predicted"/>
<dbReference type="InterPro" id="IPR023210">
    <property type="entry name" value="NADP_OxRdtase_dom"/>
</dbReference>
<evidence type="ECO:0000313" key="3">
    <source>
        <dbReference type="EMBL" id="RCW48563.1"/>
    </source>
</evidence>
<organism evidence="3 4">
    <name type="scientific">Paenibacillus prosopidis</name>
    <dbReference type="NCBI Taxonomy" id="630520"/>
    <lineage>
        <taxon>Bacteria</taxon>
        <taxon>Bacillati</taxon>
        <taxon>Bacillota</taxon>
        <taxon>Bacilli</taxon>
        <taxon>Bacillales</taxon>
        <taxon>Paenibacillaceae</taxon>
        <taxon>Paenibacillus</taxon>
    </lineage>
</organism>
<dbReference type="InterPro" id="IPR020471">
    <property type="entry name" value="AKR"/>
</dbReference>
<dbReference type="GO" id="GO:0016491">
    <property type="term" value="F:oxidoreductase activity"/>
    <property type="evidence" value="ECO:0007669"/>
    <property type="project" value="UniProtKB-KW"/>
</dbReference>
<keyword evidence="1" id="KW-0560">Oxidoreductase</keyword>
<dbReference type="RefSeq" id="WP_114380153.1">
    <property type="nucleotide sequence ID" value="NZ_QPJD01000006.1"/>
</dbReference>
<dbReference type="PRINTS" id="PR00069">
    <property type="entry name" value="ALDKETRDTASE"/>
</dbReference>
<evidence type="ECO:0000259" key="2">
    <source>
        <dbReference type="Pfam" id="PF00248"/>
    </source>
</evidence>
<feature type="domain" description="NADP-dependent oxidoreductase" evidence="2">
    <location>
        <begin position="16"/>
        <end position="308"/>
    </location>
</feature>
<comment type="caution">
    <text evidence="3">The sequence shown here is derived from an EMBL/GenBank/DDBJ whole genome shotgun (WGS) entry which is preliminary data.</text>
</comment>
<dbReference type="FunFam" id="3.20.20.100:FF:000004">
    <property type="entry name" value="Oxidoreductase, aldo/keto reductase"/>
    <property type="match status" value="1"/>
</dbReference>
<dbReference type="Proteomes" id="UP000252415">
    <property type="component" value="Unassembled WGS sequence"/>
</dbReference>
<dbReference type="EMBL" id="QPJD01000006">
    <property type="protein sequence ID" value="RCW48563.1"/>
    <property type="molecule type" value="Genomic_DNA"/>
</dbReference>
<evidence type="ECO:0000313" key="4">
    <source>
        <dbReference type="Proteomes" id="UP000252415"/>
    </source>
</evidence>
<dbReference type="OrthoDB" id="9773828at2"/>
<name>A0A368W3A6_9BACL</name>
<dbReference type="InterPro" id="IPR036812">
    <property type="entry name" value="NAD(P)_OxRdtase_dom_sf"/>
</dbReference>
<accession>A0A368W3A6</accession>
<dbReference type="InterPro" id="IPR050523">
    <property type="entry name" value="AKR_Detox_Biosynth"/>
</dbReference>
<dbReference type="PANTHER" id="PTHR43364:SF4">
    <property type="entry name" value="NAD(P)-LINKED OXIDOREDUCTASE SUPERFAMILY PROTEIN"/>
    <property type="match status" value="1"/>
</dbReference>
<dbReference type="Gene3D" id="3.20.20.100">
    <property type="entry name" value="NADP-dependent oxidoreductase domain"/>
    <property type="match status" value="1"/>
</dbReference>
<protein>
    <submittedName>
        <fullName evidence="3">Aryl-alcohol dehydrogenase-like predicted oxidoreductase</fullName>
    </submittedName>
</protein>
<dbReference type="AlphaFoldDB" id="A0A368W3A6"/>
<reference evidence="3 4" key="1">
    <citation type="submission" date="2018-07" db="EMBL/GenBank/DDBJ databases">
        <title>Genomic Encyclopedia of Type Strains, Phase III (KMG-III): the genomes of soil and plant-associated and newly described type strains.</title>
        <authorList>
            <person name="Whitman W."/>
        </authorList>
    </citation>
    <scope>NUCLEOTIDE SEQUENCE [LARGE SCALE GENOMIC DNA]</scope>
    <source>
        <strain evidence="3 4">CECT 7506</strain>
    </source>
</reference>
<dbReference type="PANTHER" id="PTHR43364">
    <property type="entry name" value="NADH-SPECIFIC METHYLGLYOXAL REDUCTASE-RELATED"/>
    <property type="match status" value="1"/>
</dbReference>
<dbReference type="SUPFAM" id="SSF51430">
    <property type="entry name" value="NAD(P)-linked oxidoreductase"/>
    <property type="match status" value="1"/>
</dbReference>
<gene>
    <name evidence="3" type="ORF">DFP97_106265</name>
</gene>
<evidence type="ECO:0000256" key="1">
    <source>
        <dbReference type="ARBA" id="ARBA00023002"/>
    </source>
</evidence>
<sequence>MQFRRLGNSGLKVSALGLGTNAFGKRADYETSKQIIHYALDNGINFIDTANIYANTESEKIIGQALEGSRHNVVLATKAGLVKGAGANESGSSRYHLQTELENSLKRLKTDYIDLYQIHTFDPATPLEETLRTLEDMVRSGKVRYIGASNYFAWELMKALGISDRLGLNRFVSTQISYSLADRTPENELVPMCIDQGVGIIPYFPLAGGILSGKYHSLEQVPEGSRAQTDPNFRKFLDNKTISLGEQVGELSNKLGCTPSVLSLAWLMHKPVVSTVIVGATRMGQLAENVKSASLKLDTEAQSKLDAMSSPYRYGDPFAFYRLPGQDERQ</sequence>